<feature type="domain" description="Rhodanese" evidence="4">
    <location>
        <begin position="18"/>
        <end position="126"/>
    </location>
</feature>
<dbReference type="GO" id="GO:0004792">
    <property type="term" value="F:thiosulfate-cyanide sulfurtransferase activity"/>
    <property type="evidence" value="ECO:0007669"/>
    <property type="project" value="InterPro"/>
</dbReference>
<dbReference type="InterPro" id="IPR051126">
    <property type="entry name" value="Thiosulfate_sulfurtransferase"/>
</dbReference>
<dbReference type="PANTHER" id="PTHR43855:SF1">
    <property type="entry name" value="THIOSULFATE SULFURTRANSFERASE"/>
    <property type="match status" value="1"/>
</dbReference>
<accession>A0A932HYH4</accession>
<evidence type="ECO:0000259" key="4">
    <source>
        <dbReference type="PROSITE" id="PS50206"/>
    </source>
</evidence>
<dbReference type="PROSITE" id="PS50206">
    <property type="entry name" value="RHODANESE_3"/>
    <property type="match status" value="2"/>
</dbReference>
<organism evidence="5 6">
    <name type="scientific">Tectimicrobiota bacterium</name>
    <dbReference type="NCBI Taxonomy" id="2528274"/>
    <lineage>
        <taxon>Bacteria</taxon>
        <taxon>Pseudomonadati</taxon>
        <taxon>Nitrospinota/Tectimicrobiota group</taxon>
        <taxon>Candidatus Tectimicrobiota</taxon>
    </lineage>
</organism>
<keyword evidence="1" id="KW-0677">Repeat</keyword>
<name>A0A932HYH4_UNCTE</name>
<dbReference type="CDD" id="cd01449">
    <property type="entry name" value="TST_Repeat_2"/>
    <property type="match status" value="1"/>
</dbReference>
<sequence>MTQDPPLVSTQWLADRLNDPNVRVIEVSSSAEDKRYREGHIPGAAWFFWKDLCWDDTDREFLTPQQMSARLGRIGITHDATLVIYGDPVQFGTYPFWALTMAGHPRLRLLDGAKTRWKAEGRPMTQEIPSFKPADYKPPKGGDSSMRVGRDEVRANLKKPGRLLLDVRSPEEYSGERVMAHGSFDHGAERKGRIPGAVHLFYKELYNADETFKRPEELRAALERAGATPDREVVVYCRLSHRATLAWFAMRHLLGYPDVKIYDGSWTEWGSIVGFPVEK</sequence>
<proteinExistence type="predicted"/>
<dbReference type="AlphaFoldDB" id="A0A932HYH4"/>
<keyword evidence="2" id="KW-0808">Transferase</keyword>
<evidence type="ECO:0000256" key="1">
    <source>
        <dbReference type="ARBA" id="ARBA00022737"/>
    </source>
</evidence>
<dbReference type="InterPro" id="IPR036873">
    <property type="entry name" value="Rhodanese-like_dom_sf"/>
</dbReference>
<dbReference type="CDD" id="cd01448">
    <property type="entry name" value="TST_Repeat_1"/>
    <property type="match status" value="1"/>
</dbReference>
<evidence type="ECO:0000256" key="2">
    <source>
        <dbReference type="RuleBase" id="RU000507"/>
    </source>
</evidence>
<dbReference type="PROSITE" id="PS00683">
    <property type="entry name" value="RHODANESE_2"/>
    <property type="match status" value="1"/>
</dbReference>
<dbReference type="PROSITE" id="PS00380">
    <property type="entry name" value="RHODANESE_1"/>
    <property type="match status" value="1"/>
</dbReference>
<feature type="region of interest" description="Disordered" evidence="3">
    <location>
        <begin position="127"/>
        <end position="147"/>
    </location>
</feature>
<dbReference type="Gene3D" id="3.40.250.10">
    <property type="entry name" value="Rhodanese-like domain"/>
    <property type="match status" value="2"/>
</dbReference>
<evidence type="ECO:0000313" key="5">
    <source>
        <dbReference type="EMBL" id="MBI3127373.1"/>
    </source>
</evidence>
<dbReference type="PANTHER" id="PTHR43855">
    <property type="entry name" value="THIOSULFATE SULFURTRANSFERASE"/>
    <property type="match status" value="1"/>
</dbReference>
<feature type="domain" description="Rhodanese" evidence="4">
    <location>
        <begin position="158"/>
        <end position="278"/>
    </location>
</feature>
<dbReference type="SMART" id="SM00450">
    <property type="entry name" value="RHOD"/>
    <property type="match status" value="2"/>
</dbReference>
<reference evidence="5" key="1">
    <citation type="submission" date="2020-07" db="EMBL/GenBank/DDBJ databases">
        <title>Huge and variable diversity of episymbiotic CPR bacteria and DPANN archaea in groundwater ecosystems.</title>
        <authorList>
            <person name="He C.Y."/>
            <person name="Keren R."/>
            <person name="Whittaker M."/>
            <person name="Farag I.F."/>
            <person name="Doudna J."/>
            <person name="Cate J.H.D."/>
            <person name="Banfield J.F."/>
        </authorList>
    </citation>
    <scope>NUCLEOTIDE SEQUENCE</scope>
    <source>
        <strain evidence="5">NC_groundwater_763_Ag_S-0.2um_68_21</strain>
    </source>
</reference>
<gene>
    <name evidence="5" type="ORF">HYZ11_07195</name>
</gene>
<comment type="caution">
    <text evidence="5">The sequence shown here is derived from an EMBL/GenBank/DDBJ whole genome shotgun (WGS) entry which is preliminary data.</text>
</comment>
<protein>
    <recommendedName>
        <fullName evidence="2">Sulfurtransferase</fullName>
    </recommendedName>
</protein>
<evidence type="ECO:0000313" key="6">
    <source>
        <dbReference type="Proteomes" id="UP000782312"/>
    </source>
</evidence>
<dbReference type="InterPro" id="IPR001763">
    <property type="entry name" value="Rhodanese-like_dom"/>
</dbReference>
<dbReference type="Proteomes" id="UP000782312">
    <property type="component" value="Unassembled WGS sequence"/>
</dbReference>
<dbReference type="SUPFAM" id="SSF52821">
    <property type="entry name" value="Rhodanese/Cell cycle control phosphatase"/>
    <property type="match status" value="2"/>
</dbReference>
<dbReference type="InterPro" id="IPR001307">
    <property type="entry name" value="Thiosulphate_STrfase_CS"/>
</dbReference>
<dbReference type="Pfam" id="PF00581">
    <property type="entry name" value="Rhodanese"/>
    <property type="match status" value="2"/>
</dbReference>
<dbReference type="EMBL" id="JACPUR010000017">
    <property type="protein sequence ID" value="MBI3127373.1"/>
    <property type="molecule type" value="Genomic_DNA"/>
</dbReference>
<evidence type="ECO:0000256" key="3">
    <source>
        <dbReference type="SAM" id="MobiDB-lite"/>
    </source>
</evidence>